<sequence>MYLCWTAKQHTVAQPRGRLFF</sequence>
<organism evidence="1">
    <name type="scientific">Lepeophtheirus salmonis</name>
    <name type="common">Salmon louse</name>
    <name type="synonym">Caligus salmonis</name>
    <dbReference type="NCBI Taxonomy" id="72036"/>
    <lineage>
        <taxon>Eukaryota</taxon>
        <taxon>Metazoa</taxon>
        <taxon>Ecdysozoa</taxon>
        <taxon>Arthropoda</taxon>
        <taxon>Crustacea</taxon>
        <taxon>Multicrustacea</taxon>
        <taxon>Hexanauplia</taxon>
        <taxon>Copepoda</taxon>
        <taxon>Siphonostomatoida</taxon>
        <taxon>Caligidae</taxon>
        <taxon>Lepeophtheirus</taxon>
    </lineage>
</organism>
<dbReference type="AlphaFoldDB" id="A0A0K2TJU9"/>
<proteinExistence type="predicted"/>
<evidence type="ECO:0000313" key="1">
    <source>
        <dbReference type="EMBL" id="CDW25902.1"/>
    </source>
</evidence>
<accession>A0A0K2TJU9</accession>
<protein>
    <submittedName>
        <fullName evidence="1">Uncharacterized protein</fullName>
    </submittedName>
</protein>
<reference evidence="1" key="1">
    <citation type="submission" date="2014-05" db="EMBL/GenBank/DDBJ databases">
        <authorList>
            <person name="Chronopoulou M."/>
        </authorList>
    </citation>
    <scope>NUCLEOTIDE SEQUENCE</scope>
    <source>
        <tissue evidence="1">Whole organism</tissue>
    </source>
</reference>
<dbReference type="EMBL" id="HACA01008541">
    <property type="protein sequence ID" value="CDW25902.1"/>
    <property type="molecule type" value="Transcribed_RNA"/>
</dbReference>
<name>A0A0K2TJU9_LEPSM</name>